<evidence type="ECO:0000313" key="2">
    <source>
        <dbReference type="EMBL" id="KKN23237.1"/>
    </source>
</evidence>
<reference evidence="2" key="1">
    <citation type="journal article" date="2015" name="Nature">
        <title>Complex archaea that bridge the gap between prokaryotes and eukaryotes.</title>
        <authorList>
            <person name="Spang A."/>
            <person name="Saw J.H."/>
            <person name="Jorgensen S.L."/>
            <person name="Zaremba-Niedzwiedzka K."/>
            <person name="Martijn J."/>
            <person name="Lind A.E."/>
            <person name="van Eijk R."/>
            <person name="Schleper C."/>
            <person name="Guy L."/>
            <person name="Ettema T.J."/>
        </authorList>
    </citation>
    <scope>NUCLEOTIDE SEQUENCE</scope>
</reference>
<name>A0A0F9PFH0_9ZZZZ</name>
<accession>A0A0F9PFH0</accession>
<dbReference type="AlphaFoldDB" id="A0A0F9PFH0"/>
<comment type="caution">
    <text evidence="2">The sequence shown here is derived from an EMBL/GenBank/DDBJ whole genome shotgun (WGS) entry which is preliminary data.</text>
</comment>
<organism evidence="2">
    <name type="scientific">marine sediment metagenome</name>
    <dbReference type="NCBI Taxonomy" id="412755"/>
    <lineage>
        <taxon>unclassified sequences</taxon>
        <taxon>metagenomes</taxon>
        <taxon>ecological metagenomes</taxon>
    </lineage>
</organism>
<evidence type="ECO:0000256" key="1">
    <source>
        <dbReference type="SAM" id="MobiDB-lite"/>
    </source>
</evidence>
<proteinExistence type="predicted"/>
<dbReference type="EMBL" id="LAZR01002991">
    <property type="protein sequence ID" value="KKN23237.1"/>
    <property type="molecule type" value="Genomic_DNA"/>
</dbReference>
<feature type="region of interest" description="Disordered" evidence="1">
    <location>
        <begin position="1"/>
        <end position="24"/>
    </location>
</feature>
<sequence length="124" mass="14094">MRRRPRTPPLPFHTSEQRYSPEMHQQVAEDLYAKTPQLEADLAREVRRRNATPHAGNPRYLLTHDPGEFPSNLPNFTLTFHAPSPSAAKHFGHHIANKLDVSLCFFDRATNEVLELGPLSADDD</sequence>
<protein>
    <submittedName>
        <fullName evidence="2">Uncharacterized protein</fullName>
    </submittedName>
</protein>
<gene>
    <name evidence="2" type="ORF">LCGC14_0906820</name>
</gene>